<evidence type="ECO:0000256" key="1">
    <source>
        <dbReference type="ARBA" id="ARBA00023015"/>
    </source>
</evidence>
<keyword evidence="6" id="KW-1185">Reference proteome</keyword>
<keyword evidence="2" id="KW-0238">DNA-binding</keyword>
<keyword evidence="3" id="KW-0804">Transcription</keyword>
<organism evidence="5 6">
    <name type="scientific">Cohnella suwonensis</name>
    <dbReference type="NCBI Taxonomy" id="696072"/>
    <lineage>
        <taxon>Bacteria</taxon>
        <taxon>Bacillati</taxon>
        <taxon>Bacillota</taxon>
        <taxon>Bacilli</taxon>
        <taxon>Bacillales</taxon>
        <taxon>Paenibacillaceae</taxon>
        <taxon>Cohnella</taxon>
    </lineage>
</organism>
<dbReference type="PANTHER" id="PTHR43280">
    <property type="entry name" value="ARAC-FAMILY TRANSCRIPTIONAL REGULATOR"/>
    <property type="match status" value="1"/>
</dbReference>
<comment type="caution">
    <text evidence="5">The sequence shown here is derived from an EMBL/GenBank/DDBJ whole genome shotgun (WGS) entry which is preliminary data.</text>
</comment>
<reference evidence="6" key="1">
    <citation type="journal article" date="2019" name="Int. J. Syst. Evol. Microbiol.">
        <title>The Global Catalogue of Microorganisms (GCM) 10K type strain sequencing project: providing services to taxonomists for standard genome sequencing and annotation.</title>
        <authorList>
            <consortium name="The Broad Institute Genomics Platform"/>
            <consortium name="The Broad Institute Genome Sequencing Center for Infectious Disease"/>
            <person name="Wu L."/>
            <person name="Ma J."/>
        </authorList>
    </citation>
    <scope>NUCLEOTIDE SEQUENCE [LARGE SCALE GENOMIC DNA]</scope>
    <source>
        <strain evidence="6">CCUG 57113</strain>
    </source>
</reference>
<dbReference type="SMART" id="SM00342">
    <property type="entry name" value="HTH_ARAC"/>
    <property type="match status" value="1"/>
</dbReference>
<proteinExistence type="predicted"/>
<accession>A0ABW0LTT5</accession>
<dbReference type="Pfam" id="PF12833">
    <property type="entry name" value="HTH_18"/>
    <property type="match status" value="1"/>
</dbReference>
<dbReference type="RefSeq" id="WP_209749333.1">
    <property type="nucleotide sequence ID" value="NZ_JBHSMH010000030.1"/>
</dbReference>
<evidence type="ECO:0000256" key="3">
    <source>
        <dbReference type="ARBA" id="ARBA00023163"/>
    </source>
</evidence>
<evidence type="ECO:0000313" key="5">
    <source>
        <dbReference type="EMBL" id="MFC5469289.1"/>
    </source>
</evidence>
<sequence length="267" mass="30805">MNFQQLLAIIPLVERVASFQESHTVDCPDNGHALLVVRQGHVTVAYPDQEPIVCSQGFACHPLYAPYRIEVPKTKEAEYVIIRYRVLPDHSLWMLHGPLSTVSEAKIRYMLDELLRTIPLLDGLSEDAAALQRFKMRAMLERVLFIFLYESRFRNKRTSAADAIDETLSYINEHYMNKLTLPLLAERAGMSEGHYTVLFKKHTGMTMTAYLRKLRIEKASIMLRQTRLSAKEVAQRTGFSDYFHFSRVFKQEEGLSPTAYQQSRSQI</sequence>
<evidence type="ECO:0000256" key="2">
    <source>
        <dbReference type="ARBA" id="ARBA00023125"/>
    </source>
</evidence>
<gene>
    <name evidence="5" type="ORF">ACFPPD_11205</name>
</gene>
<protein>
    <submittedName>
        <fullName evidence="5">Helix-turn-helix domain-containing protein</fullName>
    </submittedName>
</protein>
<dbReference type="InterPro" id="IPR009057">
    <property type="entry name" value="Homeodomain-like_sf"/>
</dbReference>
<keyword evidence="1" id="KW-0805">Transcription regulation</keyword>
<dbReference type="PANTHER" id="PTHR43280:SF2">
    <property type="entry name" value="HTH-TYPE TRANSCRIPTIONAL REGULATOR EXSA"/>
    <property type="match status" value="1"/>
</dbReference>
<dbReference type="SUPFAM" id="SSF46689">
    <property type="entry name" value="Homeodomain-like"/>
    <property type="match status" value="2"/>
</dbReference>
<dbReference type="EMBL" id="JBHSMH010000030">
    <property type="protein sequence ID" value="MFC5469289.1"/>
    <property type="molecule type" value="Genomic_DNA"/>
</dbReference>
<dbReference type="PROSITE" id="PS01124">
    <property type="entry name" value="HTH_ARAC_FAMILY_2"/>
    <property type="match status" value="1"/>
</dbReference>
<dbReference type="Proteomes" id="UP001596105">
    <property type="component" value="Unassembled WGS sequence"/>
</dbReference>
<name>A0ABW0LTT5_9BACL</name>
<feature type="domain" description="HTH araC/xylS-type" evidence="4">
    <location>
        <begin position="165"/>
        <end position="263"/>
    </location>
</feature>
<evidence type="ECO:0000259" key="4">
    <source>
        <dbReference type="PROSITE" id="PS01124"/>
    </source>
</evidence>
<dbReference type="Gene3D" id="1.10.10.60">
    <property type="entry name" value="Homeodomain-like"/>
    <property type="match status" value="2"/>
</dbReference>
<evidence type="ECO:0000313" key="6">
    <source>
        <dbReference type="Proteomes" id="UP001596105"/>
    </source>
</evidence>
<dbReference type="InterPro" id="IPR018060">
    <property type="entry name" value="HTH_AraC"/>
</dbReference>